<name>A0A914UKZ3_9BILA</name>
<evidence type="ECO:0000313" key="3">
    <source>
        <dbReference type="WBParaSite" id="PSAMB.scaffold1086size36140.g10949.t1"/>
    </source>
</evidence>
<accession>A0A914UKZ3</accession>
<dbReference type="InterPro" id="IPR016187">
    <property type="entry name" value="CTDL_fold"/>
</dbReference>
<dbReference type="InterPro" id="IPR003609">
    <property type="entry name" value="Pan_app"/>
</dbReference>
<dbReference type="SUPFAM" id="SSF56436">
    <property type="entry name" value="C-type lectin-like"/>
    <property type="match status" value="1"/>
</dbReference>
<sequence length="245" mass="27677">MTYEGCKSDTTKSYLVGGWCFYFYYNSSWAPNTPTQDNAQTMCHPHGTLAVGVTSKMLSTYKNRFTSTSIPFGWVALVRNLTYPNQLQGWMWKTLLPNGSYATFPAIMSSIPWAPTEPNNNQGSEDAAMAINNWGFGDVRRTISNPLYGQMTTAVICQFAPQQWSFTQRGHGLFTNSAYQIAQWIRTKYTCLLNCHRSVFCVSFAFNPTTNDCQIYAVSPEDPQFAGEVAANSAYNWYIRDGMEY</sequence>
<feature type="domain" description="Apple" evidence="1">
    <location>
        <begin position="157"/>
        <end position="242"/>
    </location>
</feature>
<dbReference type="SUPFAM" id="SSF57414">
    <property type="entry name" value="Hairpin loop containing domain-like"/>
    <property type="match status" value="1"/>
</dbReference>
<dbReference type="PROSITE" id="PS50948">
    <property type="entry name" value="PAN"/>
    <property type="match status" value="1"/>
</dbReference>
<evidence type="ECO:0000313" key="2">
    <source>
        <dbReference type="Proteomes" id="UP000887566"/>
    </source>
</evidence>
<dbReference type="Pfam" id="PF00024">
    <property type="entry name" value="PAN_1"/>
    <property type="match status" value="1"/>
</dbReference>
<dbReference type="WBParaSite" id="PSAMB.scaffold1086size36140.g10949.t1">
    <property type="protein sequence ID" value="PSAMB.scaffold1086size36140.g10949.t1"/>
    <property type="gene ID" value="PSAMB.scaffold1086size36140.g10949"/>
</dbReference>
<dbReference type="Proteomes" id="UP000887566">
    <property type="component" value="Unplaced"/>
</dbReference>
<dbReference type="AlphaFoldDB" id="A0A914UKZ3"/>
<organism evidence="2 3">
    <name type="scientific">Plectus sambesii</name>
    <dbReference type="NCBI Taxonomy" id="2011161"/>
    <lineage>
        <taxon>Eukaryota</taxon>
        <taxon>Metazoa</taxon>
        <taxon>Ecdysozoa</taxon>
        <taxon>Nematoda</taxon>
        <taxon>Chromadorea</taxon>
        <taxon>Plectida</taxon>
        <taxon>Plectina</taxon>
        <taxon>Plectoidea</taxon>
        <taxon>Plectidae</taxon>
        <taxon>Plectus</taxon>
    </lineage>
</organism>
<protein>
    <submittedName>
        <fullName evidence="3">Apple domain-containing protein</fullName>
    </submittedName>
</protein>
<proteinExistence type="predicted"/>
<dbReference type="InterPro" id="IPR016186">
    <property type="entry name" value="C-type_lectin-like/link_sf"/>
</dbReference>
<dbReference type="Gene3D" id="3.10.100.10">
    <property type="entry name" value="Mannose-Binding Protein A, subunit A"/>
    <property type="match status" value="1"/>
</dbReference>
<reference evidence="3" key="1">
    <citation type="submission" date="2022-11" db="UniProtKB">
        <authorList>
            <consortium name="WormBaseParasite"/>
        </authorList>
    </citation>
    <scope>IDENTIFICATION</scope>
</reference>
<evidence type="ECO:0000259" key="1">
    <source>
        <dbReference type="PROSITE" id="PS50948"/>
    </source>
</evidence>
<keyword evidence="2" id="KW-1185">Reference proteome</keyword>